<protein>
    <submittedName>
        <fullName evidence="2">Uncharacterized protein</fullName>
    </submittedName>
</protein>
<evidence type="ECO:0000313" key="3">
    <source>
        <dbReference type="Proteomes" id="UP000199607"/>
    </source>
</evidence>
<dbReference type="EMBL" id="FOTC01000001">
    <property type="protein sequence ID" value="SFK71130.1"/>
    <property type="molecule type" value="Genomic_DNA"/>
</dbReference>
<proteinExistence type="predicted"/>
<evidence type="ECO:0000256" key="1">
    <source>
        <dbReference type="SAM" id="MobiDB-lite"/>
    </source>
</evidence>
<feature type="region of interest" description="Disordered" evidence="1">
    <location>
        <begin position="1"/>
        <end position="44"/>
    </location>
</feature>
<reference evidence="3" key="1">
    <citation type="submission" date="2016-10" db="EMBL/GenBank/DDBJ databases">
        <authorList>
            <person name="Varghese N."/>
            <person name="Submissions S."/>
        </authorList>
    </citation>
    <scope>NUCLEOTIDE SEQUENCE [LARGE SCALE GENOMIC DNA]</scope>
    <source>
        <strain evidence="3">CGMCC 1.7738</strain>
    </source>
</reference>
<keyword evidence="3" id="KW-1185">Reference proteome</keyword>
<feature type="region of interest" description="Disordered" evidence="1">
    <location>
        <begin position="57"/>
        <end position="78"/>
    </location>
</feature>
<name>A0A1I4BRV1_9EURY</name>
<dbReference type="AlphaFoldDB" id="A0A1I4BRV1"/>
<dbReference type="Proteomes" id="UP000199607">
    <property type="component" value="Unassembled WGS sequence"/>
</dbReference>
<sequence>MVATREHDSGSGNPPVYTPQREDSRTTKVAKEESKDSRMSVEKTKLPELLNNLCLPSGRDDIRPTARDFSPTYSHFFN</sequence>
<organism evidence="2 3">
    <name type="scientific">Halogranum rubrum</name>
    <dbReference type="NCBI Taxonomy" id="553466"/>
    <lineage>
        <taxon>Archaea</taxon>
        <taxon>Methanobacteriati</taxon>
        <taxon>Methanobacteriota</taxon>
        <taxon>Stenosarchaea group</taxon>
        <taxon>Halobacteria</taxon>
        <taxon>Halobacteriales</taxon>
        <taxon>Haloferacaceae</taxon>
    </lineage>
</organism>
<gene>
    <name evidence="2" type="ORF">SAMN04487950_0713</name>
</gene>
<evidence type="ECO:0000313" key="2">
    <source>
        <dbReference type="EMBL" id="SFK71130.1"/>
    </source>
</evidence>
<feature type="compositionally biased region" description="Basic and acidic residues" evidence="1">
    <location>
        <begin position="20"/>
        <end position="44"/>
    </location>
</feature>
<accession>A0A1I4BRV1</accession>